<evidence type="ECO:0000256" key="2">
    <source>
        <dbReference type="ARBA" id="ARBA00023315"/>
    </source>
</evidence>
<dbReference type="STRING" id="1826909.A5893_14625"/>
<name>A0A179DCD4_9SPHI</name>
<dbReference type="Gene3D" id="3.40.630.30">
    <property type="match status" value="1"/>
</dbReference>
<reference evidence="4 5" key="2">
    <citation type="submission" date="2016-06" db="EMBL/GenBank/DDBJ databases">
        <title>Pedobacter psychrophilus sp. nov., isolated from Antarctic fragmentary rock.</title>
        <authorList>
            <person name="Svec P."/>
        </authorList>
    </citation>
    <scope>NUCLEOTIDE SEQUENCE [LARGE SCALE GENOMIC DNA]</scope>
    <source>
        <strain evidence="4 5">CCM 8644</strain>
    </source>
</reference>
<keyword evidence="2" id="KW-0012">Acyltransferase</keyword>
<evidence type="ECO:0000313" key="5">
    <source>
        <dbReference type="Proteomes" id="UP000078459"/>
    </source>
</evidence>
<feature type="domain" description="N-acetyltransferase" evidence="3">
    <location>
        <begin position="1"/>
        <end position="144"/>
    </location>
</feature>
<evidence type="ECO:0000259" key="3">
    <source>
        <dbReference type="PROSITE" id="PS51186"/>
    </source>
</evidence>
<dbReference type="OrthoDB" id="2352823at2"/>
<dbReference type="SUPFAM" id="SSF55729">
    <property type="entry name" value="Acyl-CoA N-acyltransferases (Nat)"/>
    <property type="match status" value="1"/>
</dbReference>
<accession>A0A179DCD4</accession>
<dbReference type="Proteomes" id="UP000078459">
    <property type="component" value="Unassembled WGS sequence"/>
</dbReference>
<dbReference type="EMBL" id="LWHJ01000030">
    <property type="protein sequence ID" value="OAQ38638.1"/>
    <property type="molecule type" value="Genomic_DNA"/>
</dbReference>
<dbReference type="RefSeq" id="WP_068823410.1">
    <property type="nucleotide sequence ID" value="NZ_LWHJ01000030.1"/>
</dbReference>
<organism evidence="4 5">
    <name type="scientific">Pedobacter psychrophilus</name>
    <dbReference type="NCBI Taxonomy" id="1826909"/>
    <lineage>
        <taxon>Bacteria</taxon>
        <taxon>Pseudomonadati</taxon>
        <taxon>Bacteroidota</taxon>
        <taxon>Sphingobacteriia</taxon>
        <taxon>Sphingobacteriales</taxon>
        <taxon>Sphingobacteriaceae</taxon>
        <taxon>Pedobacter</taxon>
    </lineage>
</organism>
<dbReference type="InterPro" id="IPR000182">
    <property type="entry name" value="GNAT_dom"/>
</dbReference>
<dbReference type="PANTHER" id="PTHR43420">
    <property type="entry name" value="ACETYLTRANSFERASE"/>
    <property type="match status" value="1"/>
</dbReference>
<dbReference type="InterPro" id="IPR016181">
    <property type="entry name" value="Acyl_CoA_acyltransferase"/>
</dbReference>
<dbReference type="Pfam" id="PF00583">
    <property type="entry name" value="Acetyltransf_1"/>
    <property type="match status" value="1"/>
</dbReference>
<dbReference type="PANTHER" id="PTHR43420:SF12">
    <property type="entry name" value="N-ACETYLTRANSFERASE DOMAIN-CONTAINING PROTEIN"/>
    <property type="match status" value="1"/>
</dbReference>
<reference evidence="4 5" key="1">
    <citation type="submission" date="2016-04" db="EMBL/GenBank/DDBJ databases">
        <authorList>
            <person name="Evans L.H."/>
            <person name="Alamgir A."/>
            <person name="Owens N."/>
            <person name="Weber N.D."/>
            <person name="Virtaneva K."/>
            <person name="Barbian K."/>
            <person name="Babar A."/>
            <person name="Rosenke K."/>
        </authorList>
    </citation>
    <scope>NUCLEOTIDE SEQUENCE [LARGE SCALE GENOMIC DNA]</scope>
    <source>
        <strain evidence="4 5">CCM 8644</strain>
    </source>
</reference>
<keyword evidence="5" id="KW-1185">Reference proteome</keyword>
<gene>
    <name evidence="4" type="ORF">A5893_14625</name>
</gene>
<dbReference type="InterPro" id="IPR050680">
    <property type="entry name" value="YpeA/RimI_acetyltransf"/>
</dbReference>
<dbReference type="PROSITE" id="PS51186">
    <property type="entry name" value="GNAT"/>
    <property type="match status" value="1"/>
</dbReference>
<evidence type="ECO:0000313" key="4">
    <source>
        <dbReference type="EMBL" id="OAQ38638.1"/>
    </source>
</evidence>
<dbReference type="CDD" id="cd04301">
    <property type="entry name" value="NAT_SF"/>
    <property type="match status" value="1"/>
</dbReference>
<dbReference type="AlphaFoldDB" id="A0A179DCD4"/>
<keyword evidence="1 4" id="KW-0808">Transferase</keyword>
<sequence length="144" mass="16711">MIKFITTEQVLPLRNEILREGKLKLEECIFLNDDTESTFHLGYFEGDELVCVASFHSQRYEKFDGEAFQLRGMATASKYQGKGIGNKLVNFAIVYLRGQKINYLWCNAREKAVKFYQSLGFELVSDFFEIPGIGKHKVMYLKIF</sequence>
<comment type="caution">
    <text evidence="4">The sequence shown here is derived from an EMBL/GenBank/DDBJ whole genome shotgun (WGS) entry which is preliminary data.</text>
</comment>
<dbReference type="GO" id="GO:0016747">
    <property type="term" value="F:acyltransferase activity, transferring groups other than amino-acyl groups"/>
    <property type="evidence" value="ECO:0007669"/>
    <property type="project" value="InterPro"/>
</dbReference>
<protein>
    <submittedName>
        <fullName evidence="4">GCN5 family acetyltransferase</fullName>
    </submittedName>
</protein>
<evidence type="ECO:0000256" key="1">
    <source>
        <dbReference type="ARBA" id="ARBA00022679"/>
    </source>
</evidence>
<proteinExistence type="predicted"/>